<dbReference type="KEGG" id="cgk:CGERO_03865"/>
<sequence length="404" mass="44704">MTQQIALEGKQAARKTLELTENIAQKYAHKDNVLEEVRDWLGRFIKTASEGDLHILTLWIAHTYLLPSLGQSPRLLIESPVPGSGKSTVLDHINRLGNAAMQAAVISSPALIARTLSVAPRTILIDEAEKSLTMNTDVGKEVFAVINAGYREGATRPVLTPLKDGGWETEEHPLFAAVAMAGNSPKLPEDTRQRCIRILLLPDREGTVETSRWRVIEDDALALGAKVAEWALSVQDAVAKDIPDLPKGLTGRSAEVWEPMLVVARAAGGKWEERCLKLIAEHLEDIQTDAEAGLENLPRHVMLLKDIRDAWPEGCGFWPTTDLLAGIKRTSPTQWTSEHKYGDLTPHGLSRVLTKQFNIRPERPGIGDRRRGYYRHSFESAWASTLRPTHPLEVDEPAEVDGST</sequence>
<protein>
    <recommendedName>
        <fullName evidence="1">DUF3631 domain-containing protein</fullName>
    </recommendedName>
</protein>
<evidence type="ECO:0000259" key="1">
    <source>
        <dbReference type="Pfam" id="PF12307"/>
    </source>
</evidence>
<reference evidence="2 3" key="1">
    <citation type="submission" date="2018-11" db="EMBL/GenBank/DDBJ databases">
        <authorList>
            <person name="Kleinhagauer T."/>
            <person name="Glaeser S.P."/>
            <person name="Spergser J."/>
            <person name="Ruckert C."/>
            <person name="Kaempfer P."/>
            <person name="Busse H.-J."/>
        </authorList>
    </citation>
    <scope>NUCLEOTIDE SEQUENCE [LARGE SCALE GENOMIC DNA]</scope>
    <source>
        <strain evidence="2 3">W8</strain>
    </source>
</reference>
<evidence type="ECO:0000313" key="3">
    <source>
        <dbReference type="Proteomes" id="UP000271587"/>
    </source>
</evidence>
<dbReference type="EMBL" id="CP033897">
    <property type="protein sequence ID" value="AZA11090.1"/>
    <property type="molecule type" value="Genomic_DNA"/>
</dbReference>
<dbReference type="Proteomes" id="UP000271587">
    <property type="component" value="Chromosome"/>
</dbReference>
<name>A0A3G6J3V5_9CORY</name>
<accession>A0A3G6J3V5</accession>
<dbReference type="OrthoDB" id="3261135at2"/>
<proteinExistence type="predicted"/>
<evidence type="ECO:0000313" key="2">
    <source>
        <dbReference type="EMBL" id="AZA11090.1"/>
    </source>
</evidence>
<dbReference type="Pfam" id="PF12307">
    <property type="entry name" value="DUF3631"/>
    <property type="match status" value="1"/>
</dbReference>
<dbReference type="InterPro" id="IPR022081">
    <property type="entry name" value="DUF3631"/>
</dbReference>
<dbReference type="RefSeq" id="WP_123933553.1">
    <property type="nucleotide sequence ID" value="NZ_CP033897.1"/>
</dbReference>
<keyword evidence="3" id="KW-1185">Reference proteome</keyword>
<gene>
    <name evidence="2" type="ORF">CGERO_03865</name>
</gene>
<dbReference type="AlphaFoldDB" id="A0A3G6J3V5"/>
<feature type="domain" description="DUF3631" evidence="1">
    <location>
        <begin position="207"/>
        <end position="383"/>
    </location>
</feature>
<organism evidence="2 3">
    <name type="scientific">Corynebacterium gerontici</name>
    <dbReference type="NCBI Taxonomy" id="2079234"/>
    <lineage>
        <taxon>Bacteria</taxon>
        <taxon>Bacillati</taxon>
        <taxon>Actinomycetota</taxon>
        <taxon>Actinomycetes</taxon>
        <taxon>Mycobacteriales</taxon>
        <taxon>Corynebacteriaceae</taxon>
        <taxon>Corynebacterium</taxon>
    </lineage>
</organism>